<feature type="transmembrane region" description="Helical" evidence="5">
    <location>
        <begin position="361"/>
        <end position="379"/>
    </location>
</feature>
<feature type="transmembrane region" description="Helical" evidence="5">
    <location>
        <begin position="218"/>
        <end position="238"/>
    </location>
</feature>
<evidence type="ECO:0000256" key="5">
    <source>
        <dbReference type="SAM" id="Phobius"/>
    </source>
</evidence>
<dbReference type="Proteomes" id="UP000663131">
    <property type="component" value="Chromosome 8"/>
</dbReference>
<dbReference type="PIRSF" id="PIRSF036436">
    <property type="entry name" value="UCP036436"/>
    <property type="match status" value="1"/>
</dbReference>
<keyword evidence="2 5" id="KW-0812">Transmembrane</keyword>
<reference evidence="6" key="1">
    <citation type="submission" date="2020-10" db="EMBL/GenBank/DDBJ databases">
        <authorList>
            <person name="Palmer J.M."/>
        </authorList>
    </citation>
    <scope>NUCLEOTIDE SEQUENCE</scope>
    <source>
        <strain evidence="6">UCD 2041</strain>
    </source>
</reference>
<dbReference type="InterPro" id="IPR012404">
    <property type="entry name" value="UCP036436"/>
</dbReference>
<evidence type="ECO:0000313" key="6">
    <source>
        <dbReference type="EMBL" id="QOU21481.1"/>
    </source>
</evidence>
<comment type="subcellular location">
    <subcellularLocation>
        <location evidence="1">Membrane</location>
        <topology evidence="1">Multi-pass membrane protein</topology>
    </subcellularLocation>
</comment>
<dbReference type="OrthoDB" id="408493at2759"/>
<sequence>MASTVASFLTFLIAGTIITGALNSIFTKFQDLQCVSGCDTPGKERFFEAPVLQTIQMFIGEMLCWIPVASGKFLGRKVRRSEQDEVQTDASATTNELRPLISEHETGVSKDKKKVSDFKTSLLLAIPSTCDLLGTTLMNAGLLYTQVSIYQMTRGSIILFVGLFSVVFLGRKINRIEWASLFVVFAGVFLVGLSGWLSELNTESLYSVSATKFTAGQTLFGISLIFVGIMFSAFQFVAEESILTKIEVRPLELVGWEGLYGWLVSFGVAIFAYILVGSRESGKEGQWDIIYEIEIMFENKSILISSLLIMLSISSFNFFGISLTENLSATARSTIDTSRTLLVWIISICIGWESFKWLQLFAFFLMVFGTLVFNGAVVIDDWKYLPSFLRVDEPTKDSILEDDVEANLNRR</sequence>
<organism evidence="6 7">
    <name type="scientific">Dekkera bruxellensis</name>
    <name type="common">Brettanomyces custersii</name>
    <dbReference type="NCBI Taxonomy" id="5007"/>
    <lineage>
        <taxon>Eukaryota</taxon>
        <taxon>Fungi</taxon>
        <taxon>Dikarya</taxon>
        <taxon>Ascomycota</taxon>
        <taxon>Saccharomycotina</taxon>
        <taxon>Pichiomycetes</taxon>
        <taxon>Pichiales</taxon>
        <taxon>Pichiaceae</taxon>
        <taxon>Brettanomyces</taxon>
    </lineage>
</organism>
<proteinExistence type="predicted"/>
<dbReference type="RefSeq" id="XP_041137974.1">
    <property type="nucleotide sequence ID" value="XM_041279760.1"/>
</dbReference>
<keyword evidence="3 5" id="KW-1133">Transmembrane helix</keyword>
<feature type="transmembrane region" description="Helical" evidence="5">
    <location>
        <begin position="259"/>
        <end position="276"/>
    </location>
</feature>
<feature type="transmembrane region" description="Helical" evidence="5">
    <location>
        <begin position="6"/>
        <end position="26"/>
    </location>
</feature>
<evidence type="ECO:0000313" key="7">
    <source>
        <dbReference type="Proteomes" id="UP000663131"/>
    </source>
</evidence>
<reference evidence="6" key="2">
    <citation type="journal article" name="BMC Genomics">
        <title>New genome assemblies reveal patterns of domestication and adaptation across Brettanomyces (Dekkera) species.</title>
        <authorList>
            <person name="Roach M.J."/>
            <person name="Borneman A.R."/>
        </authorList>
    </citation>
    <scope>NUCLEOTIDE SEQUENCE</scope>
    <source>
        <strain evidence="6">UCD 2041</strain>
    </source>
</reference>
<protein>
    <recommendedName>
        <fullName evidence="8">Integral membrane protein</fullName>
    </recommendedName>
</protein>
<keyword evidence="4 5" id="KW-0472">Membrane</keyword>
<evidence type="ECO:0000256" key="3">
    <source>
        <dbReference type="ARBA" id="ARBA00022989"/>
    </source>
</evidence>
<gene>
    <name evidence="6" type="ORF">BRETT_001205</name>
</gene>
<feature type="transmembrane region" description="Helical" evidence="5">
    <location>
        <begin position="122"/>
        <end position="143"/>
    </location>
</feature>
<dbReference type="InterPro" id="IPR037185">
    <property type="entry name" value="EmrE-like"/>
</dbReference>
<dbReference type="GO" id="GO:0015165">
    <property type="term" value="F:pyrimidine nucleotide-sugar transmembrane transporter activity"/>
    <property type="evidence" value="ECO:0007669"/>
    <property type="project" value="InterPro"/>
</dbReference>
<evidence type="ECO:0000256" key="1">
    <source>
        <dbReference type="ARBA" id="ARBA00004141"/>
    </source>
</evidence>
<dbReference type="KEGG" id="bbrx:BRETT_001205"/>
<dbReference type="Gene3D" id="1.10.3730.20">
    <property type="match status" value="1"/>
</dbReference>
<dbReference type="EMBL" id="CP063136">
    <property type="protein sequence ID" value="QOU21481.1"/>
    <property type="molecule type" value="Genomic_DNA"/>
</dbReference>
<dbReference type="GO" id="GO:0000139">
    <property type="term" value="C:Golgi membrane"/>
    <property type="evidence" value="ECO:0007669"/>
    <property type="project" value="InterPro"/>
</dbReference>
<feature type="transmembrane region" description="Helical" evidence="5">
    <location>
        <begin position="302"/>
        <end position="324"/>
    </location>
</feature>
<dbReference type="PANTHER" id="PTHR13146:SF0">
    <property type="entry name" value="SOLUTE CARRIER FAMILY 35 MEMBER F6"/>
    <property type="match status" value="1"/>
</dbReference>
<dbReference type="AlphaFoldDB" id="A0A871RG82"/>
<feature type="transmembrane region" description="Helical" evidence="5">
    <location>
        <begin position="176"/>
        <end position="198"/>
    </location>
</feature>
<accession>A0A871RG82</accession>
<dbReference type="PANTHER" id="PTHR13146">
    <property type="match status" value="1"/>
</dbReference>
<feature type="transmembrane region" description="Helical" evidence="5">
    <location>
        <begin position="149"/>
        <end position="169"/>
    </location>
</feature>
<dbReference type="SUPFAM" id="SSF103481">
    <property type="entry name" value="Multidrug resistance efflux transporter EmrE"/>
    <property type="match status" value="1"/>
</dbReference>
<evidence type="ECO:0000256" key="4">
    <source>
        <dbReference type="ARBA" id="ARBA00023136"/>
    </source>
</evidence>
<dbReference type="Pfam" id="PF04142">
    <property type="entry name" value="Nuc_sug_transp"/>
    <property type="match status" value="1"/>
</dbReference>
<name>A0A871RG82_DEKBR</name>
<evidence type="ECO:0000256" key="2">
    <source>
        <dbReference type="ARBA" id="ARBA00022692"/>
    </source>
</evidence>
<dbReference type="GeneID" id="64573130"/>
<dbReference type="InterPro" id="IPR007271">
    <property type="entry name" value="Nuc_sug_transpt"/>
</dbReference>
<evidence type="ECO:0008006" key="8">
    <source>
        <dbReference type="Google" id="ProtNLM"/>
    </source>
</evidence>